<organism evidence="2 3">
    <name type="scientific">Pseudogulbenkiania ferrooxidans 2002</name>
    <dbReference type="NCBI Taxonomy" id="279714"/>
    <lineage>
        <taxon>Bacteria</taxon>
        <taxon>Pseudomonadati</taxon>
        <taxon>Pseudomonadota</taxon>
        <taxon>Betaproteobacteria</taxon>
        <taxon>Neisseriales</taxon>
        <taxon>Chromobacteriaceae</taxon>
        <taxon>Pseudogulbenkiania</taxon>
    </lineage>
</organism>
<accession>B9YYU6</accession>
<evidence type="ECO:0000259" key="1">
    <source>
        <dbReference type="Pfam" id="PF14472"/>
    </source>
</evidence>
<name>B9YYU6_9NEIS</name>
<dbReference type="RefSeq" id="WP_008952301.1">
    <property type="nucleotide sequence ID" value="NZ_ACIS01000001.1"/>
</dbReference>
<comment type="caution">
    <text evidence="2">The sequence shown here is derived from an EMBL/GenBank/DDBJ whole genome shotgun (WGS) entry which is preliminary data.</text>
</comment>
<dbReference type="AlphaFoldDB" id="B9YYU6"/>
<dbReference type="Proteomes" id="UP000003165">
    <property type="component" value="Unassembled WGS sequence"/>
</dbReference>
<reference evidence="2 3" key="1">
    <citation type="submission" date="2009-02" db="EMBL/GenBank/DDBJ databases">
        <title>Sequencing of the draft genome and assembly of Lutiella nitroferrum 2002.</title>
        <authorList>
            <consortium name="US DOE Joint Genome Institute (JGI-PGF)"/>
            <person name="Lucas S."/>
            <person name="Copeland A."/>
            <person name="Lapidus A."/>
            <person name="Glavina del Rio T."/>
            <person name="Tice H."/>
            <person name="Bruce D."/>
            <person name="Goodwin L."/>
            <person name="Pitluck S."/>
            <person name="Larimer F."/>
            <person name="Land M.L."/>
            <person name="Hauser L."/>
            <person name="Coates J.D."/>
        </authorList>
    </citation>
    <scope>NUCLEOTIDE SEQUENCE [LARGE SCALE GENOMIC DNA]</scope>
    <source>
        <strain evidence="2 3">2002</strain>
    </source>
</reference>
<gene>
    <name evidence="2" type="ORF">FuraDRAFT_0281</name>
</gene>
<dbReference type="eggNOG" id="ENOG50318HT">
    <property type="taxonomic scope" value="Bacteria"/>
</dbReference>
<sequence length="106" mass="11544">MKVSGVNGQLELAGDLLLIKREGFLAKAAFFGKGEKAVKVDALSSIEFKQAGWLSNGFIHFVFSGSKTLDGNIDAAGKNENAVIFNKKQQADFQALHSELLQRMSR</sequence>
<dbReference type="EMBL" id="ACIS01000001">
    <property type="protein sequence ID" value="EEG10299.1"/>
    <property type="molecule type" value="Genomic_DNA"/>
</dbReference>
<feature type="domain" description="DUF4429" evidence="1">
    <location>
        <begin position="14"/>
        <end position="96"/>
    </location>
</feature>
<protein>
    <recommendedName>
        <fullName evidence="1">DUF4429 domain-containing protein</fullName>
    </recommendedName>
</protein>
<dbReference type="InterPro" id="IPR027860">
    <property type="entry name" value="DUF4429"/>
</dbReference>
<evidence type="ECO:0000313" key="2">
    <source>
        <dbReference type="EMBL" id="EEG10299.1"/>
    </source>
</evidence>
<evidence type="ECO:0000313" key="3">
    <source>
        <dbReference type="Proteomes" id="UP000003165"/>
    </source>
</evidence>
<keyword evidence="3" id="KW-1185">Reference proteome</keyword>
<dbReference type="Pfam" id="PF14472">
    <property type="entry name" value="DUF4429"/>
    <property type="match status" value="1"/>
</dbReference>
<proteinExistence type="predicted"/>